<keyword evidence="2" id="KW-1185">Reference proteome</keyword>
<comment type="caution">
    <text evidence="1">The sequence shown here is derived from an EMBL/GenBank/DDBJ whole genome shotgun (WGS) entry which is preliminary data.</text>
</comment>
<dbReference type="STRING" id="1592317.DPF_0473"/>
<protein>
    <submittedName>
        <fullName evidence="1">Uncharacterized protein</fullName>
    </submittedName>
</protein>
<dbReference type="AlphaFoldDB" id="A0A194AG70"/>
<reference evidence="2" key="1">
    <citation type="submission" date="2016-06" db="EMBL/GenBank/DDBJ databases">
        <title>Draft genome sequence of Desulfoplanes formicivorans strain Pf12B.</title>
        <authorList>
            <person name="Watanabe M."/>
            <person name="Kojima H."/>
            <person name="Fukui M."/>
        </authorList>
    </citation>
    <scope>NUCLEOTIDE SEQUENCE [LARGE SCALE GENOMIC DNA]</scope>
    <source>
        <strain evidence="2">Pf12B</strain>
    </source>
</reference>
<accession>A0A194AG70</accession>
<gene>
    <name evidence="1" type="ORF">DPF_0473</name>
</gene>
<proteinExistence type="predicted"/>
<organism evidence="1 2">
    <name type="scientific">Desulfoplanes formicivorans</name>
    <dbReference type="NCBI Taxonomy" id="1592317"/>
    <lineage>
        <taxon>Bacteria</taxon>
        <taxon>Pseudomonadati</taxon>
        <taxon>Thermodesulfobacteriota</taxon>
        <taxon>Desulfovibrionia</taxon>
        <taxon>Desulfovibrionales</taxon>
        <taxon>Desulfoplanaceae</taxon>
        <taxon>Desulfoplanes</taxon>
    </lineage>
</organism>
<dbReference type="Proteomes" id="UP000095200">
    <property type="component" value="Unassembled WGS sequence"/>
</dbReference>
<name>A0A194AG70_9BACT</name>
<dbReference type="RefSeq" id="WP_176724141.1">
    <property type="nucleotide sequence ID" value="NZ_BDFE01000007.1"/>
</dbReference>
<evidence type="ECO:0000313" key="2">
    <source>
        <dbReference type="Proteomes" id="UP000095200"/>
    </source>
</evidence>
<sequence>MTEEAPMVACPMCATPCKVSATDSRHWIQCPVCGYLSRKYESRDKLKKALDPTSDKKQ</sequence>
<evidence type="ECO:0000313" key="1">
    <source>
        <dbReference type="EMBL" id="GAU07774.1"/>
    </source>
</evidence>
<dbReference type="EMBL" id="BDFE01000007">
    <property type="protein sequence ID" value="GAU07774.1"/>
    <property type="molecule type" value="Genomic_DNA"/>
</dbReference>